<reference evidence="1 2" key="1">
    <citation type="submission" date="2015-12" db="EMBL/GenBank/DDBJ databases">
        <title>Genome sequence of Mucilaginibacter gotjawali.</title>
        <authorList>
            <person name="Lee J.S."/>
            <person name="Lee K.C."/>
            <person name="Kim K.K."/>
            <person name="Lee B.W."/>
        </authorList>
    </citation>
    <scope>NUCLEOTIDE SEQUENCE [LARGE SCALE GENOMIC DNA]</scope>
    <source>
        <strain evidence="1 2">SA3-7</strain>
    </source>
</reference>
<evidence type="ECO:0000313" key="1">
    <source>
        <dbReference type="EMBL" id="BAU52644.1"/>
    </source>
</evidence>
<dbReference type="RefSeq" id="WP_096349945.1">
    <property type="nucleotide sequence ID" value="NZ_AP017313.1"/>
</dbReference>
<evidence type="ECO:0000313" key="2">
    <source>
        <dbReference type="Proteomes" id="UP000218263"/>
    </source>
</evidence>
<dbReference type="KEGG" id="mgot:MgSA37_00806"/>
<dbReference type="AlphaFoldDB" id="A0A0X8X2X8"/>
<proteinExistence type="predicted"/>
<name>A0A0X8X2X8_9SPHI</name>
<protein>
    <submittedName>
        <fullName evidence="1">Uncharacterized protein</fullName>
    </submittedName>
</protein>
<accession>A0A0X8X2X8</accession>
<dbReference type="Proteomes" id="UP000218263">
    <property type="component" value="Chromosome"/>
</dbReference>
<dbReference type="EMBL" id="AP017313">
    <property type="protein sequence ID" value="BAU52644.1"/>
    <property type="molecule type" value="Genomic_DNA"/>
</dbReference>
<organism evidence="1 2">
    <name type="scientific">Mucilaginibacter gotjawali</name>
    <dbReference type="NCBI Taxonomy" id="1550579"/>
    <lineage>
        <taxon>Bacteria</taxon>
        <taxon>Pseudomonadati</taxon>
        <taxon>Bacteroidota</taxon>
        <taxon>Sphingobacteriia</taxon>
        <taxon>Sphingobacteriales</taxon>
        <taxon>Sphingobacteriaceae</taxon>
        <taxon>Mucilaginibacter</taxon>
    </lineage>
</organism>
<keyword evidence="2" id="KW-1185">Reference proteome</keyword>
<dbReference type="OrthoDB" id="795561at2"/>
<gene>
    <name evidence="1" type="ORF">MgSA37_00806</name>
</gene>
<sequence length="155" mass="18123">MKISKIVTIILFVLMPASLIYVGVSTYLHHRCANSFGTEFNGKRKELHIPIIPSDWPVYHKDENSTIWQEPKVKKGHGFKLVAYHGCELDLEEDHYYFSSKKLQDTVLTMDHSYVNSQRKRDSTIFTLHRGNRLDTITRKQADSIFIAYKIDKDY</sequence>